<evidence type="ECO:0000313" key="2">
    <source>
        <dbReference type="Proteomes" id="UP000432727"/>
    </source>
</evidence>
<proteinExistence type="predicted"/>
<dbReference type="OrthoDB" id="7477678at2"/>
<dbReference type="EMBL" id="WTYI01000001">
    <property type="protein sequence ID" value="MXO96882.1"/>
    <property type="molecule type" value="Genomic_DNA"/>
</dbReference>
<comment type="caution">
    <text evidence="1">The sequence shown here is derived from an EMBL/GenBank/DDBJ whole genome shotgun (WGS) entry which is preliminary data.</text>
</comment>
<protein>
    <submittedName>
        <fullName evidence="1">Uncharacterized protein</fullName>
    </submittedName>
</protein>
<organism evidence="1 2">
    <name type="scientific">Qipengyuania aquimaris</name>
    <dbReference type="NCBI Taxonomy" id="255984"/>
    <lineage>
        <taxon>Bacteria</taxon>
        <taxon>Pseudomonadati</taxon>
        <taxon>Pseudomonadota</taxon>
        <taxon>Alphaproteobacteria</taxon>
        <taxon>Sphingomonadales</taxon>
        <taxon>Erythrobacteraceae</taxon>
        <taxon>Qipengyuania</taxon>
    </lineage>
</organism>
<gene>
    <name evidence="1" type="ORF">GRI34_10695</name>
</gene>
<reference evidence="1 2" key="1">
    <citation type="submission" date="2019-12" db="EMBL/GenBank/DDBJ databases">
        <title>Genomic-based taxomic classification of the family Erythrobacteraceae.</title>
        <authorList>
            <person name="Xu L."/>
        </authorList>
    </citation>
    <scope>NUCLEOTIDE SEQUENCE [LARGE SCALE GENOMIC DNA]</scope>
    <source>
        <strain evidence="1 2">JCM 12189</strain>
    </source>
</reference>
<dbReference type="RefSeq" id="WP_160595911.1">
    <property type="nucleotide sequence ID" value="NZ_WTYI01000001.1"/>
</dbReference>
<sequence length="168" mass="18811">MKAIISCREPVTAPNFDLAAMYWRGACLDVFSKAEKTVSDCIEDLRAKSYKLGEESVHPGAAARLRSLLAVLHNHSFAGHQRVAQKILHEWQELSLHRPYLAHGIFEIGEDEVVILLSEYVKGGRSDHPPRRYSRGDMRDLLSDLEMGANRISSQLAQIRAFGRAEAA</sequence>
<keyword evidence="2" id="KW-1185">Reference proteome</keyword>
<accession>A0A6I4TLQ2</accession>
<name>A0A6I4TLQ2_9SPHN</name>
<evidence type="ECO:0000313" key="1">
    <source>
        <dbReference type="EMBL" id="MXO96882.1"/>
    </source>
</evidence>
<dbReference type="AlphaFoldDB" id="A0A6I4TLQ2"/>
<dbReference type="Proteomes" id="UP000432727">
    <property type="component" value="Unassembled WGS sequence"/>
</dbReference>